<organism evidence="2 3">
    <name type="scientific">Pseudonocardia halophobica</name>
    <dbReference type="NCBI Taxonomy" id="29401"/>
    <lineage>
        <taxon>Bacteria</taxon>
        <taxon>Bacillati</taxon>
        <taxon>Actinomycetota</taxon>
        <taxon>Actinomycetes</taxon>
        <taxon>Pseudonocardiales</taxon>
        <taxon>Pseudonocardiaceae</taxon>
        <taxon>Pseudonocardia</taxon>
    </lineage>
</organism>
<evidence type="ECO:0000259" key="1">
    <source>
        <dbReference type="Pfam" id="PF08044"/>
    </source>
</evidence>
<dbReference type="Pfam" id="PF08044">
    <property type="entry name" value="DUF1707"/>
    <property type="match status" value="1"/>
</dbReference>
<sequence>MDRGNLRISDADREAAAQRLHLAMSEGRITLAELEERLGAVYAARTYAELEPPFADLPAPSGPPAAPQAQVPAVREDVHLNTEMGSIKRTGDWPVPPKLRLTTSMGSIHLDLTGTATPPRIAVDVATGMGSITIVLPPGGSADVDGVKTSWGSVSTKVPHTPSGSGPHLVVTGSAGMGSLTIRHARKGLKDWFGA</sequence>
<proteinExistence type="predicted"/>
<protein>
    <recommendedName>
        <fullName evidence="1">DUF1707 domain-containing protein</fullName>
    </recommendedName>
</protein>
<accession>A0A9W6NXG9</accession>
<dbReference type="Proteomes" id="UP001143463">
    <property type="component" value="Unassembled WGS sequence"/>
</dbReference>
<evidence type="ECO:0000313" key="3">
    <source>
        <dbReference type="Proteomes" id="UP001143463"/>
    </source>
</evidence>
<keyword evidence="3" id="KW-1185">Reference proteome</keyword>
<dbReference type="AlphaFoldDB" id="A0A9W6NXG9"/>
<reference evidence="2" key="1">
    <citation type="journal article" date="2014" name="Int. J. Syst. Evol. Microbiol.">
        <title>Complete genome sequence of Corynebacterium casei LMG S-19264T (=DSM 44701T), isolated from a smear-ripened cheese.</title>
        <authorList>
            <consortium name="US DOE Joint Genome Institute (JGI-PGF)"/>
            <person name="Walter F."/>
            <person name="Albersmeier A."/>
            <person name="Kalinowski J."/>
            <person name="Ruckert C."/>
        </authorList>
    </citation>
    <scope>NUCLEOTIDE SEQUENCE</scope>
    <source>
        <strain evidence="2">VKM Ac-1069</strain>
    </source>
</reference>
<gene>
    <name evidence="2" type="ORF">GCM10017577_37670</name>
</gene>
<evidence type="ECO:0000313" key="2">
    <source>
        <dbReference type="EMBL" id="GLL12626.1"/>
    </source>
</evidence>
<dbReference type="PANTHER" id="PTHR40763">
    <property type="entry name" value="MEMBRANE PROTEIN-RELATED"/>
    <property type="match status" value="1"/>
</dbReference>
<name>A0A9W6NXG9_9PSEU</name>
<dbReference type="EMBL" id="BSFQ01000015">
    <property type="protein sequence ID" value="GLL12626.1"/>
    <property type="molecule type" value="Genomic_DNA"/>
</dbReference>
<reference evidence="2" key="2">
    <citation type="submission" date="2023-01" db="EMBL/GenBank/DDBJ databases">
        <authorList>
            <person name="Sun Q."/>
            <person name="Evtushenko L."/>
        </authorList>
    </citation>
    <scope>NUCLEOTIDE SEQUENCE</scope>
    <source>
        <strain evidence="2">VKM Ac-1069</strain>
    </source>
</reference>
<dbReference type="InterPro" id="IPR012551">
    <property type="entry name" value="DUF1707_SHOCT-like"/>
</dbReference>
<dbReference type="PANTHER" id="PTHR40763:SF5">
    <property type="entry name" value="MEMBRANE PROTEIN"/>
    <property type="match status" value="1"/>
</dbReference>
<comment type="caution">
    <text evidence="2">The sequence shown here is derived from an EMBL/GenBank/DDBJ whole genome shotgun (WGS) entry which is preliminary data.</text>
</comment>
<feature type="domain" description="DUF1707" evidence="1">
    <location>
        <begin position="6"/>
        <end position="58"/>
    </location>
</feature>
<dbReference type="RefSeq" id="WP_051737669.1">
    <property type="nucleotide sequence ID" value="NZ_BAAAUZ010000073.1"/>
</dbReference>